<dbReference type="AlphaFoldDB" id="A0AAV0FBB5"/>
<dbReference type="Pfam" id="PF00407">
    <property type="entry name" value="Bet_v_1"/>
    <property type="match status" value="1"/>
</dbReference>
<dbReference type="InterPro" id="IPR050279">
    <property type="entry name" value="Plant_def-hormone_signal"/>
</dbReference>
<evidence type="ECO:0000313" key="5">
    <source>
        <dbReference type="Proteomes" id="UP001152523"/>
    </source>
</evidence>
<organism evidence="4 5">
    <name type="scientific">Cuscuta epithymum</name>
    <dbReference type="NCBI Taxonomy" id="186058"/>
    <lineage>
        <taxon>Eukaryota</taxon>
        <taxon>Viridiplantae</taxon>
        <taxon>Streptophyta</taxon>
        <taxon>Embryophyta</taxon>
        <taxon>Tracheophyta</taxon>
        <taxon>Spermatophyta</taxon>
        <taxon>Magnoliopsida</taxon>
        <taxon>eudicotyledons</taxon>
        <taxon>Gunneridae</taxon>
        <taxon>Pentapetalae</taxon>
        <taxon>asterids</taxon>
        <taxon>lamiids</taxon>
        <taxon>Solanales</taxon>
        <taxon>Convolvulaceae</taxon>
        <taxon>Cuscuteae</taxon>
        <taxon>Cuscuta</taxon>
        <taxon>Cuscuta subgen. Cuscuta</taxon>
    </lineage>
</organism>
<evidence type="ECO:0000313" key="4">
    <source>
        <dbReference type="EMBL" id="CAH9132586.1"/>
    </source>
</evidence>
<dbReference type="GO" id="GO:0005737">
    <property type="term" value="C:cytoplasm"/>
    <property type="evidence" value="ECO:0007669"/>
    <property type="project" value="TreeGrafter"/>
</dbReference>
<dbReference type="SUPFAM" id="SSF55961">
    <property type="entry name" value="Bet v1-like"/>
    <property type="match status" value="1"/>
</dbReference>
<dbReference type="GO" id="GO:0005634">
    <property type="term" value="C:nucleus"/>
    <property type="evidence" value="ECO:0007669"/>
    <property type="project" value="TreeGrafter"/>
</dbReference>
<gene>
    <name evidence="4" type="ORF">CEPIT_LOCUS32296</name>
</gene>
<dbReference type="EMBL" id="CAMAPF010000972">
    <property type="protein sequence ID" value="CAH9132586.1"/>
    <property type="molecule type" value="Genomic_DNA"/>
</dbReference>
<protein>
    <recommendedName>
        <fullName evidence="3">Bet v I/Major latex protein domain-containing protein</fullName>
    </recommendedName>
</protein>
<reference evidence="4" key="1">
    <citation type="submission" date="2022-07" db="EMBL/GenBank/DDBJ databases">
        <authorList>
            <person name="Macas J."/>
            <person name="Novak P."/>
            <person name="Neumann P."/>
        </authorList>
    </citation>
    <scope>NUCLEOTIDE SEQUENCE</scope>
</reference>
<keyword evidence="5" id="KW-1185">Reference proteome</keyword>
<dbReference type="PANTHER" id="PTHR31213">
    <property type="entry name" value="OS08G0374000 PROTEIN-RELATED"/>
    <property type="match status" value="1"/>
</dbReference>
<dbReference type="Proteomes" id="UP001152523">
    <property type="component" value="Unassembled WGS sequence"/>
</dbReference>
<comment type="similarity">
    <text evidence="1 2">Belongs to the BetVI family.</text>
</comment>
<dbReference type="CDD" id="cd07816">
    <property type="entry name" value="Bet_v1-like"/>
    <property type="match status" value="1"/>
</dbReference>
<dbReference type="FunFam" id="3.30.530.20:FF:000007">
    <property type="entry name" value="Major pollen allergen Bet v 1-A"/>
    <property type="match status" value="1"/>
</dbReference>
<accession>A0AAV0FBB5</accession>
<sequence length="160" mass="17807">MGVSAYTDVAKSPIAAHRLFQAFYVDSHNLFPKVLPQVFSKIDLIPGQGGAPTIKLIQYRDGDQVKCMKNEITELDENKLVCKNRIVEGNMIGDEIETICYDVKFVANSGGGCTCTTKIEYHTKGDFVINHEEMKKAEEKSKGIFEAVQAYLTAHPDLYA</sequence>
<keyword evidence="2" id="KW-0568">Pathogenesis-related protein</keyword>
<evidence type="ECO:0000259" key="3">
    <source>
        <dbReference type="Pfam" id="PF00407"/>
    </source>
</evidence>
<dbReference type="GO" id="GO:0006952">
    <property type="term" value="P:defense response"/>
    <property type="evidence" value="ECO:0007669"/>
    <property type="project" value="UniProtKB-KW"/>
</dbReference>
<feature type="domain" description="Bet v I/Major latex protein" evidence="3">
    <location>
        <begin position="3"/>
        <end position="154"/>
    </location>
</feature>
<proteinExistence type="inferred from homology"/>
<dbReference type="GO" id="GO:0009738">
    <property type="term" value="P:abscisic acid-activated signaling pathway"/>
    <property type="evidence" value="ECO:0007669"/>
    <property type="project" value="InterPro"/>
</dbReference>
<keyword evidence="2" id="KW-0611">Plant defense</keyword>
<dbReference type="GO" id="GO:0004864">
    <property type="term" value="F:protein phosphatase inhibitor activity"/>
    <property type="evidence" value="ECO:0007669"/>
    <property type="project" value="InterPro"/>
</dbReference>
<dbReference type="PRINTS" id="PR00634">
    <property type="entry name" value="BETALLERGEN"/>
</dbReference>
<comment type="caution">
    <text evidence="4">The sequence shown here is derived from an EMBL/GenBank/DDBJ whole genome shotgun (WGS) entry which is preliminary data.</text>
</comment>
<dbReference type="GO" id="GO:0038023">
    <property type="term" value="F:signaling receptor activity"/>
    <property type="evidence" value="ECO:0007669"/>
    <property type="project" value="InterPro"/>
</dbReference>
<evidence type="ECO:0000256" key="1">
    <source>
        <dbReference type="ARBA" id="ARBA00009744"/>
    </source>
</evidence>
<name>A0AAV0FBB5_9ASTE</name>
<dbReference type="InterPro" id="IPR023393">
    <property type="entry name" value="START-like_dom_sf"/>
</dbReference>
<dbReference type="InterPro" id="IPR000916">
    <property type="entry name" value="Bet_v_I/MLP"/>
</dbReference>
<evidence type="ECO:0000256" key="2">
    <source>
        <dbReference type="RuleBase" id="RU000409"/>
    </source>
</evidence>
<dbReference type="PROSITE" id="PS00451">
    <property type="entry name" value="PATHOGENESIS_BETVI"/>
    <property type="match status" value="1"/>
</dbReference>
<dbReference type="Gene3D" id="3.30.530.20">
    <property type="match status" value="1"/>
</dbReference>
<dbReference type="PANTHER" id="PTHR31213:SF157">
    <property type="entry name" value="MAJOR ALLERGEN MAL D 1-LIKE"/>
    <property type="match status" value="1"/>
</dbReference>
<dbReference type="InterPro" id="IPR024949">
    <property type="entry name" value="Bet_v_I_allergen"/>
</dbReference>
<dbReference type="GO" id="GO:0010427">
    <property type="term" value="F:abscisic acid binding"/>
    <property type="evidence" value="ECO:0007669"/>
    <property type="project" value="InterPro"/>
</dbReference>